<dbReference type="HOGENOM" id="CLU_2500284_0_0_1"/>
<evidence type="ECO:0000313" key="1">
    <source>
        <dbReference type="EMBL" id="EDW30324.1"/>
    </source>
</evidence>
<gene>
    <name evidence="1" type="primary">Dper\GL17964</name>
    <name evidence="1" type="ORF">Dper_GL17964</name>
</gene>
<dbReference type="OrthoDB" id="5860767at2759"/>
<accession>B4H1X2</accession>
<organism evidence="2">
    <name type="scientific">Drosophila persimilis</name>
    <name type="common">Fruit fly</name>
    <dbReference type="NCBI Taxonomy" id="7234"/>
    <lineage>
        <taxon>Eukaryota</taxon>
        <taxon>Metazoa</taxon>
        <taxon>Ecdysozoa</taxon>
        <taxon>Arthropoda</taxon>
        <taxon>Hexapoda</taxon>
        <taxon>Insecta</taxon>
        <taxon>Pterygota</taxon>
        <taxon>Neoptera</taxon>
        <taxon>Endopterygota</taxon>
        <taxon>Diptera</taxon>
        <taxon>Brachycera</taxon>
        <taxon>Muscomorpha</taxon>
        <taxon>Ephydroidea</taxon>
        <taxon>Drosophilidae</taxon>
        <taxon>Drosophila</taxon>
        <taxon>Sophophora</taxon>
    </lineage>
</organism>
<evidence type="ECO:0000313" key="2">
    <source>
        <dbReference type="Proteomes" id="UP000008744"/>
    </source>
</evidence>
<name>B4H1X2_DROPE</name>
<proteinExistence type="predicted"/>
<sequence>MNLLDLPQTVLMDIFEYLPVWTKLPKSARCALTSILRAQQVLNLGFTQDYHGTCQDFQAYQVYAAASRIGTQESSPVAALGHTHIH</sequence>
<dbReference type="EMBL" id="CH479203">
    <property type="protein sequence ID" value="EDW30324.1"/>
    <property type="molecule type" value="Genomic_DNA"/>
</dbReference>
<keyword evidence="2" id="KW-1185">Reference proteome</keyword>
<dbReference type="AlphaFoldDB" id="B4H1X2"/>
<protein>
    <submittedName>
        <fullName evidence="1">GL17964</fullName>
    </submittedName>
</protein>
<dbReference type="Proteomes" id="UP000008744">
    <property type="component" value="Unassembled WGS sequence"/>
</dbReference>
<reference evidence="1 2" key="1">
    <citation type="journal article" date="2007" name="Nature">
        <title>Evolution of genes and genomes on the Drosophila phylogeny.</title>
        <authorList>
            <consortium name="Drosophila 12 Genomes Consortium"/>
            <person name="Clark A.G."/>
            <person name="Eisen M.B."/>
            <person name="Smith D.R."/>
            <person name="Bergman C.M."/>
            <person name="Oliver B."/>
            <person name="Markow T.A."/>
            <person name="Kaufman T.C."/>
            <person name="Kellis M."/>
            <person name="Gelbart W."/>
            <person name="Iyer V.N."/>
            <person name="Pollard D.A."/>
            <person name="Sackton T.B."/>
            <person name="Larracuente A.M."/>
            <person name="Singh N.D."/>
            <person name="Abad J.P."/>
            <person name="Abt D.N."/>
            <person name="Adryan B."/>
            <person name="Aguade M."/>
            <person name="Akashi H."/>
            <person name="Anderson W.W."/>
            <person name="Aquadro C.F."/>
            <person name="Ardell D.H."/>
            <person name="Arguello R."/>
            <person name="Artieri C.G."/>
            <person name="Barbash D.A."/>
            <person name="Barker D."/>
            <person name="Barsanti P."/>
            <person name="Batterham P."/>
            <person name="Batzoglou S."/>
            <person name="Begun D."/>
            <person name="Bhutkar A."/>
            <person name="Blanco E."/>
            <person name="Bosak S.A."/>
            <person name="Bradley R.K."/>
            <person name="Brand A.D."/>
            <person name="Brent M.R."/>
            <person name="Brooks A.N."/>
            <person name="Brown R.H."/>
            <person name="Butlin R.K."/>
            <person name="Caggese C."/>
            <person name="Calvi B.R."/>
            <person name="Bernardo de Carvalho A."/>
            <person name="Caspi A."/>
            <person name="Castrezana S."/>
            <person name="Celniker S.E."/>
            <person name="Chang J.L."/>
            <person name="Chapple C."/>
            <person name="Chatterji S."/>
            <person name="Chinwalla A."/>
            <person name="Civetta A."/>
            <person name="Clifton S.W."/>
            <person name="Comeron J.M."/>
            <person name="Costello J.C."/>
            <person name="Coyne J.A."/>
            <person name="Daub J."/>
            <person name="David R.G."/>
            <person name="Delcher A.L."/>
            <person name="Delehaunty K."/>
            <person name="Do C.B."/>
            <person name="Ebling H."/>
            <person name="Edwards K."/>
            <person name="Eickbush T."/>
            <person name="Evans J.D."/>
            <person name="Filipski A."/>
            <person name="Findeiss S."/>
            <person name="Freyhult E."/>
            <person name="Fulton L."/>
            <person name="Fulton R."/>
            <person name="Garcia A.C."/>
            <person name="Gardiner A."/>
            <person name="Garfield D.A."/>
            <person name="Garvin B.E."/>
            <person name="Gibson G."/>
            <person name="Gilbert D."/>
            <person name="Gnerre S."/>
            <person name="Godfrey J."/>
            <person name="Good R."/>
            <person name="Gotea V."/>
            <person name="Gravely B."/>
            <person name="Greenberg A.J."/>
            <person name="Griffiths-Jones S."/>
            <person name="Gross S."/>
            <person name="Guigo R."/>
            <person name="Gustafson E.A."/>
            <person name="Haerty W."/>
            <person name="Hahn M.W."/>
            <person name="Halligan D.L."/>
            <person name="Halpern A.L."/>
            <person name="Halter G.M."/>
            <person name="Han M.V."/>
            <person name="Heger A."/>
            <person name="Hillier L."/>
            <person name="Hinrichs A.S."/>
            <person name="Holmes I."/>
            <person name="Hoskins R.A."/>
            <person name="Hubisz M.J."/>
            <person name="Hultmark D."/>
            <person name="Huntley M.A."/>
            <person name="Jaffe D.B."/>
            <person name="Jagadeeshan S."/>
            <person name="Jeck W.R."/>
            <person name="Johnson J."/>
            <person name="Jones C.D."/>
            <person name="Jordan W.C."/>
            <person name="Karpen G.H."/>
            <person name="Kataoka E."/>
            <person name="Keightley P.D."/>
            <person name="Kheradpour P."/>
            <person name="Kirkness E.F."/>
            <person name="Koerich L.B."/>
            <person name="Kristiansen K."/>
            <person name="Kudrna D."/>
            <person name="Kulathinal R.J."/>
            <person name="Kumar S."/>
            <person name="Kwok R."/>
            <person name="Lander E."/>
            <person name="Langley C.H."/>
            <person name="Lapoint R."/>
            <person name="Lazzaro B.P."/>
            <person name="Lee S.J."/>
            <person name="Levesque L."/>
            <person name="Li R."/>
            <person name="Lin C.F."/>
            <person name="Lin M.F."/>
            <person name="Lindblad-Toh K."/>
            <person name="Llopart A."/>
            <person name="Long M."/>
            <person name="Low L."/>
            <person name="Lozovsky E."/>
            <person name="Lu J."/>
            <person name="Luo M."/>
            <person name="Machado C.A."/>
            <person name="Makalowski W."/>
            <person name="Marzo M."/>
            <person name="Matsuda M."/>
            <person name="Matzkin L."/>
            <person name="McAllister B."/>
            <person name="McBride C.S."/>
            <person name="McKernan B."/>
            <person name="McKernan K."/>
            <person name="Mendez-Lago M."/>
            <person name="Minx P."/>
            <person name="Mollenhauer M.U."/>
            <person name="Montooth K."/>
            <person name="Mount S.M."/>
            <person name="Mu X."/>
            <person name="Myers E."/>
            <person name="Negre B."/>
            <person name="Newfeld S."/>
            <person name="Nielsen R."/>
            <person name="Noor M.A."/>
            <person name="O'Grady P."/>
            <person name="Pachter L."/>
            <person name="Papaceit M."/>
            <person name="Parisi M.J."/>
            <person name="Parisi M."/>
            <person name="Parts L."/>
            <person name="Pedersen J.S."/>
            <person name="Pesole G."/>
            <person name="Phillippy A.M."/>
            <person name="Ponting C.P."/>
            <person name="Pop M."/>
            <person name="Porcelli D."/>
            <person name="Powell J.R."/>
            <person name="Prohaska S."/>
            <person name="Pruitt K."/>
            <person name="Puig M."/>
            <person name="Quesneville H."/>
            <person name="Ram K.R."/>
            <person name="Rand D."/>
            <person name="Rasmussen M.D."/>
            <person name="Reed L.K."/>
            <person name="Reenan R."/>
            <person name="Reily A."/>
            <person name="Remington K.A."/>
            <person name="Rieger T.T."/>
            <person name="Ritchie M.G."/>
            <person name="Robin C."/>
            <person name="Rogers Y.H."/>
            <person name="Rohde C."/>
            <person name="Rozas J."/>
            <person name="Rubenfield M.J."/>
            <person name="Ruiz A."/>
            <person name="Russo S."/>
            <person name="Salzberg S.L."/>
            <person name="Sanchez-Gracia A."/>
            <person name="Saranga D.J."/>
            <person name="Sato H."/>
            <person name="Schaeffer S.W."/>
            <person name="Schatz M.C."/>
            <person name="Schlenke T."/>
            <person name="Schwartz R."/>
            <person name="Segarra C."/>
            <person name="Singh R.S."/>
            <person name="Sirot L."/>
            <person name="Sirota M."/>
            <person name="Sisneros N.B."/>
            <person name="Smith C.D."/>
            <person name="Smith T.F."/>
            <person name="Spieth J."/>
            <person name="Stage D.E."/>
            <person name="Stark A."/>
            <person name="Stephan W."/>
            <person name="Strausberg R.L."/>
            <person name="Strempel S."/>
            <person name="Sturgill D."/>
            <person name="Sutton G."/>
            <person name="Sutton G.G."/>
            <person name="Tao W."/>
            <person name="Teichmann S."/>
            <person name="Tobari Y.N."/>
            <person name="Tomimura Y."/>
            <person name="Tsolas J.M."/>
            <person name="Valente V.L."/>
            <person name="Venter E."/>
            <person name="Venter J.C."/>
            <person name="Vicario S."/>
            <person name="Vieira F.G."/>
            <person name="Vilella A.J."/>
            <person name="Villasante A."/>
            <person name="Walenz B."/>
            <person name="Wang J."/>
            <person name="Wasserman M."/>
            <person name="Watts T."/>
            <person name="Wilson D."/>
            <person name="Wilson R.K."/>
            <person name="Wing R.A."/>
            <person name="Wolfner M.F."/>
            <person name="Wong A."/>
            <person name="Wong G.K."/>
            <person name="Wu C.I."/>
            <person name="Wu G."/>
            <person name="Yamamoto D."/>
            <person name="Yang H.P."/>
            <person name="Yang S.P."/>
            <person name="Yorke J.A."/>
            <person name="Yoshida K."/>
            <person name="Zdobnov E."/>
            <person name="Zhang P."/>
            <person name="Zhang Y."/>
            <person name="Zimin A.V."/>
            <person name="Baldwin J."/>
            <person name="Abdouelleil A."/>
            <person name="Abdulkadir J."/>
            <person name="Abebe A."/>
            <person name="Abera B."/>
            <person name="Abreu J."/>
            <person name="Acer S.C."/>
            <person name="Aftuck L."/>
            <person name="Alexander A."/>
            <person name="An P."/>
            <person name="Anderson E."/>
            <person name="Anderson S."/>
            <person name="Arachi H."/>
            <person name="Azer M."/>
            <person name="Bachantsang P."/>
            <person name="Barry A."/>
            <person name="Bayul T."/>
            <person name="Berlin A."/>
            <person name="Bessette D."/>
            <person name="Bloom T."/>
            <person name="Blye J."/>
            <person name="Boguslavskiy L."/>
            <person name="Bonnet C."/>
            <person name="Boukhgalter B."/>
            <person name="Bourzgui I."/>
            <person name="Brown A."/>
            <person name="Cahill P."/>
            <person name="Channer S."/>
            <person name="Cheshatsang Y."/>
            <person name="Chuda L."/>
            <person name="Citroen M."/>
            <person name="Collymore A."/>
            <person name="Cooke P."/>
            <person name="Costello M."/>
            <person name="D'Aco K."/>
            <person name="Daza R."/>
            <person name="De Haan G."/>
            <person name="DeGray S."/>
            <person name="DeMaso C."/>
            <person name="Dhargay N."/>
            <person name="Dooley K."/>
            <person name="Dooley E."/>
            <person name="Doricent M."/>
            <person name="Dorje P."/>
            <person name="Dorjee K."/>
            <person name="Dupes A."/>
            <person name="Elong R."/>
            <person name="Falk J."/>
            <person name="Farina A."/>
            <person name="Faro S."/>
            <person name="Ferguson D."/>
            <person name="Fisher S."/>
            <person name="Foley C.D."/>
            <person name="Franke A."/>
            <person name="Friedrich D."/>
            <person name="Gadbois L."/>
            <person name="Gearin G."/>
            <person name="Gearin C.R."/>
            <person name="Giannoukos G."/>
            <person name="Goode T."/>
            <person name="Graham J."/>
            <person name="Grandbois E."/>
            <person name="Grewal S."/>
            <person name="Gyaltsen K."/>
            <person name="Hafez N."/>
            <person name="Hagos B."/>
            <person name="Hall J."/>
            <person name="Henson C."/>
            <person name="Hollinger A."/>
            <person name="Honan T."/>
            <person name="Huard M.D."/>
            <person name="Hughes L."/>
            <person name="Hurhula B."/>
            <person name="Husby M.E."/>
            <person name="Kamat A."/>
            <person name="Kanga B."/>
            <person name="Kashin S."/>
            <person name="Khazanovich D."/>
            <person name="Kisner P."/>
            <person name="Lance K."/>
            <person name="Lara M."/>
            <person name="Lee W."/>
            <person name="Lennon N."/>
            <person name="Letendre F."/>
            <person name="LeVine R."/>
            <person name="Lipovsky A."/>
            <person name="Liu X."/>
            <person name="Liu J."/>
            <person name="Liu S."/>
            <person name="Lokyitsang T."/>
            <person name="Lokyitsang Y."/>
            <person name="Lubonja R."/>
            <person name="Lui A."/>
            <person name="MacDonald P."/>
            <person name="Magnisalis V."/>
            <person name="Maru K."/>
            <person name="Matthews C."/>
            <person name="McCusker W."/>
            <person name="McDonough S."/>
            <person name="Mehta T."/>
            <person name="Meldrim J."/>
            <person name="Meneus L."/>
            <person name="Mihai O."/>
            <person name="Mihalev A."/>
            <person name="Mihova T."/>
            <person name="Mittelman R."/>
            <person name="Mlenga V."/>
            <person name="Montmayeur A."/>
            <person name="Mulrain L."/>
            <person name="Navidi A."/>
            <person name="Naylor J."/>
            <person name="Negash T."/>
            <person name="Nguyen T."/>
            <person name="Nguyen N."/>
            <person name="Nicol R."/>
            <person name="Norbu C."/>
            <person name="Norbu N."/>
            <person name="Novod N."/>
            <person name="O'Neill B."/>
            <person name="Osman S."/>
            <person name="Markiewicz E."/>
            <person name="Oyono O.L."/>
            <person name="Patti C."/>
            <person name="Phunkhang P."/>
            <person name="Pierre F."/>
            <person name="Priest M."/>
            <person name="Raghuraman S."/>
            <person name="Rege F."/>
            <person name="Reyes R."/>
            <person name="Rise C."/>
            <person name="Rogov P."/>
            <person name="Ross K."/>
            <person name="Ryan E."/>
            <person name="Settipalli S."/>
            <person name="Shea T."/>
            <person name="Sherpa N."/>
            <person name="Shi L."/>
            <person name="Shih D."/>
            <person name="Sparrow T."/>
            <person name="Spaulding J."/>
            <person name="Stalker J."/>
            <person name="Stange-Thomann N."/>
            <person name="Stavropoulos S."/>
            <person name="Stone C."/>
            <person name="Strader C."/>
            <person name="Tesfaye S."/>
            <person name="Thomson T."/>
            <person name="Thoulutsang Y."/>
            <person name="Thoulutsang D."/>
            <person name="Topham K."/>
            <person name="Topping I."/>
            <person name="Tsamla T."/>
            <person name="Vassiliev H."/>
            <person name="Vo A."/>
            <person name="Wangchuk T."/>
            <person name="Wangdi T."/>
            <person name="Weiand M."/>
            <person name="Wilkinson J."/>
            <person name="Wilson A."/>
            <person name="Yadav S."/>
            <person name="Young G."/>
            <person name="Yu Q."/>
            <person name="Zembek L."/>
            <person name="Zhong D."/>
            <person name="Zimmer A."/>
            <person name="Zwirko Z."/>
            <person name="Jaffe D.B."/>
            <person name="Alvarez P."/>
            <person name="Brockman W."/>
            <person name="Butler J."/>
            <person name="Chin C."/>
            <person name="Gnerre S."/>
            <person name="Grabherr M."/>
            <person name="Kleber M."/>
            <person name="Mauceli E."/>
            <person name="MacCallum I."/>
        </authorList>
    </citation>
    <scope>NUCLEOTIDE SEQUENCE [LARGE SCALE GENOMIC DNA]</scope>
    <source>
        <strain evidence="2">MSH-3 / Tucson 14011-0111.49</strain>
    </source>
</reference>
<dbReference type="KEGG" id="dpe:6599832"/>